<evidence type="ECO:0000313" key="3">
    <source>
        <dbReference type="EMBL" id="TGK09902.1"/>
    </source>
</evidence>
<comment type="caution">
    <text evidence="3">The sequence shown here is derived from an EMBL/GenBank/DDBJ whole genome shotgun (WGS) entry which is preliminary data.</text>
</comment>
<dbReference type="NCBIfam" id="NF047550">
    <property type="entry name" value="LIC_12071_fam"/>
    <property type="match status" value="1"/>
</dbReference>
<protein>
    <submittedName>
        <fullName evidence="3">Uncharacterized protein</fullName>
    </submittedName>
</protein>
<gene>
    <name evidence="3" type="ORF">EHO60_11070</name>
</gene>
<dbReference type="Proteomes" id="UP000298458">
    <property type="component" value="Unassembled WGS sequence"/>
</dbReference>
<dbReference type="RefSeq" id="WP_135768265.1">
    <property type="nucleotide sequence ID" value="NZ_RQET01000008.1"/>
</dbReference>
<sequence>MQTFKNVLFFLFTLLVCEGIAIGASAWSFLESTSASFEQLKISSDHRARDTISSLSKSTEAKLDVEKLADLDFTFARLVKVTSGDTDGFWIKEISLVDDRGVVLASSEEAFLEDPVRKRKPENKFLSPTYTFSHRLRKWQVGTPVLLGSRKDLSVHEQPLLKYLVSYFPEIGEPDVLLSMGVYHPEKLERVASLFMTYERGNFTKFVSHQSDLFFWITQNNAWIALICALFISFIHLLIKSAGPSFSVRSEPARPSTSSASPSVRPSGPPPLWEKVDFTSTDGPVRWQGGTQTSEALPVASEPPKSVEPAPVPKAMPASPVQTVALEQKVSVPQNPVLVSSQRSERPEILDAIYLG</sequence>
<evidence type="ECO:0000256" key="1">
    <source>
        <dbReference type="SAM" id="MobiDB-lite"/>
    </source>
</evidence>
<keyword evidence="2" id="KW-0812">Transmembrane</keyword>
<proteinExistence type="predicted"/>
<feature type="region of interest" description="Disordered" evidence="1">
    <location>
        <begin position="249"/>
        <end position="316"/>
    </location>
</feature>
<keyword evidence="2" id="KW-0472">Membrane</keyword>
<reference evidence="3" key="1">
    <citation type="journal article" date="2019" name="PLoS Negl. Trop. Dis.">
        <title>Revisiting the worldwide diversity of Leptospira species in the environment.</title>
        <authorList>
            <person name="Vincent A.T."/>
            <person name="Schiettekatte O."/>
            <person name="Bourhy P."/>
            <person name="Veyrier F.J."/>
            <person name="Picardeau M."/>
        </authorList>
    </citation>
    <scope>NUCLEOTIDE SEQUENCE [LARGE SCALE GENOMIC DNA]</scope>
    <source>
        <strain evidence="3">SSW15</strain>
    </source>
</reference>
<keyword evidence="2" id="KW-1133">Transmembrane helix</keyword>
<evidence type="ECO:0000256" key="2">
    <source>
        <dbReference type="SAM" id="Phobius"/>
    </source>
</evidence>
<dbReference type="OrthoDB" id="345313at2"/>
<feature type="transmembrane region" description="Helical" evidence="2">
    <location>
        <begin position="222"/>
        <end position="239"/>
    </location>
</feature>
<name>A0A4R9GDM8_9LEPT</name>
<feature type="compositionally biased region" description="Low complexity" evidence="1">
    <location>
        <begin position="249"/>
        <end position="266"/>
    </location>
</feature>
<dbReference type="AlphaFoldDB" id="A0A4R9GDM8"/>
<keyword evidence="4" id="KW-1185">Reference proteome</keyword>
<evidence type="ECO:0000313" key="4">
    <source>
        <dbReference type="Proteomes" id="UP000298458"/>
    </source>
</evidence>
<dbReference type="EMBL" id="RQET01000008">
    <property type="protein sequence ID" value="TGK09902.1"/>
    <property type="molecule type" value="Genomic_DNA"/>
</dbReference>
<organism evidence="3 4">
    <name type="scientific">Leptospira fletcheri</name>
    <dbReference type="NCBI Taxonomy" id="2484981"/>
    <lineage>
        <taxon>Bacteria</taxon>
        <taxon>Pseudomonadati</taxon>
        <taxon>Spirochaetota</taxon>
        <taxon>Spirochaetia</taxon>
        <taxon>Leptospirales</taxon>
        <taxon>Leptospiraceae</taxon>
        <taxon>Leptospira</taxon>
    </lineage>
</organism>
<accession>A0A4R9GDM8</accession>